<comment type="caution">
    <text evidence="2">The sequence shown here is derived from an EMBL/GenBank/DDBJ whole genome shotgun (WGS) entry which is preliminary data.</text>
</comment>
<dbReference type="Proteomes" id="UP000823388">
    <property type="component" value="Chromosome 9K"/>
</dbReference>
<reference evidence="2" key="1">
    <citation type="submission" date="2020-05" db="EMBL/GenBank/DDBJ databases">
        <title>WGS assembly of Panicum virgatum.</title>
        <authorList>
            <person name="Lovell J.T."/>
            <person name="Jenkins J."/>
            <person name="Shu S."/>
            <person name="Juenger T.E."/>
            <person name="Schmutz J."/>
        </authorList>
    </citation>
    <scope>NUCLEOTIDE SEQUENCE</scope>
    <source>
        <strain evidence="2">AP13</strain>
    </source>
</reference>
<sequence length="121" mass="12875">MASGPATSRQASMAAKQGHENARPTRRRPGGVAWPPRPRLPHPHHGPRHRLTAQLTPTHAHAPKIKKGTRESLEVVGRELARGGGEKLLAVVVRTLAVEADGERERSGDRAAEGGGGGWLS</sequence>
<keyword evidence="3" id="KW-1185">Reference proteome</keyword>
<feature type="region of interest" description="Disordered" evidence="1">
    <location>
        <begin position="1"/>
        <end position="69"/>
    </location>
</feature>
<accession>A0A8T0NCU0</accession>
<dbReference type="EMBL" id="CM029053">
    <property type="protein sequence ID" value="KAG2546019.1"/>
    <property type="molecule type" value="Genomic_DNA"/>
</dbReference>
<evidence type="ECO:0000313" key="2">
    <source>
        <dbReference type="EMBL" id="KAG2546019.1"/>
    </source>
</evidence>
<feature type="compositionally biased region" description="Polar residues" evidence="1">
    <location>
        <begin position="1"/>
        <end position="11"/>
    </location>
</feature>
<name>A0A8T0NCU0_PANVG</name>
<organism evidence="2 3">
    <name type="scientific">Panicum virgatum</name>
    <name type="common">Blackwell switchgrass</name>
    <dbReference type="NCBI Taxonomy" id="38727"/>
    <lineage>
        <taxon>Eukaryota</taxon>
        <taxon>Viridiplantae</taxon>
        <taxon>Streptophyta</taxon>
        <taxon>Embryophyta</taxon>
        <taxon>Tracheophyta</taxon>
        <taxon>Spermatophyta</taxon>
        <taxon>Magnoliopsida</taxon>
        <taxon>Liliopsida</taxon>
        <taxon>Poales</taxon>
        <taxon>Poaceae</taxon>
        <taxon>PACMAD clade</taxon>
        <taxon>Panicoideae</taxon>
        <taxon>Panicodae</taxon>
        <taxon>Paniceae</taxon>
        <taxon>Panicinae</taxon>
        <taxon>Panicum</taxon>
        <taxon>Panicum sect. Hiantes</taxon>
    </lineage>
</organism>
<proteinExistence type="predicted"/>
<protein>
    <submittedName>
        <fullName evidence="2">Uncharacterized protein</fullName>
    </submittedName>
</protein>
<feature type="compositionally biased region" description="Basic and acidic residues" evidence="1">
    <location>
        <begin position="101"/>
        <end position="112"/>
    </location>
</feature>
<feature type="region of interest" description="Disordered" evidence="1">
    <location>
        <begin position="100"/>
        <end position="121"/>
    </location>
</feature>
<evidence type="ECO:0000313" key="3">
    <source>
        <dbReference type="Proteomes" id="UP000823388"/>
    </source>
</evidence>
<dbReference type="AlphaFoldDB" id="A0A8T0NCU0"/>
<evidence type="ECO:0000256" key="1">
    <source>
        <dbReference type="SAM" id="MobiDB-lite"/>
    </source>
</evidence>
<gene>
    <name evidence="2" type="ORF">PVAP13_9KG029454</name>
</gene>
<feature type="compositionally biased region" description="Basic residues" evidence="1">
    <location>
        <begin position="39"/>
        <end position="51"/>
    </location>
</feature>